<evidence type="ECO:0000313" key="2">
    <source>
        <dbReference type="Proteomes" id="UP001183817"/>
    </source>
</evidence>
<evidence type="ECO:0000313" key="1">
    <source>
        <dbReference type="EMBL" id="MDR7359955.1"/>
    </source>
</evidence>
<reference evidence="1 2" key="1">
    <citation type="submission" date="2023-07" db="EMBL/GenBank/DDBJ databases">
        <title>Sequencing the genomes of 1000 actinobacteria strains.</title>
        <authorList>
            <person name="Klenk H.-P."/>
        </authorList>
    </citation>
    <scope>NUCLEOTIDE SEQUENCE [LARGE SCALE GENOMIC DNA]</scope>
    <source>
        <strain evidence="1 2">DSM 20167</strain>
    </source>
</reference>
<evidence type="ECO:0008006" key="3">
    <source>
        <dbReference type="Google" id="ProtNLM"/>
    </source>
</evidence>
<keyword evidence="2" id="KW-1185">Reference proteome</keyword>
<dbReference type="EMBL" id="JAVDYI010000001">
    <property type="protein sequence ID" value="MDR7359955.1"/>
    <property type="molecule type" value="Genomic_DNA"/>
</dbReference>
<dbReference type="RefSeq" id="WP_217389489.1">
    <property type="nucleotide sequence ID" value="NZ_BAAAWO010000001.1"/>
</dbReference>
<proteinExistence type="predicted"/>
<protein>
    <recommendedName>
        <fullName evidence="3">Prophage protein</fullName>
    </recommendedName>
</protein>
<name>A0ABU2BMU9_9MICC</name>
<organism evidence="1 2">
    <name type="scientific">Paeniglutamicibacter sulfureus</name>
    <dbReference type="NCBI Taxonomy" id="43666"/>
    <lineage>
        <taxon>Bacteria</taxon>
        <taxon>Bacillati</taxon>
        <taxon>Actinomycetota</taxon>
        <taxon>Actinomycetes</taxon>
        <taxon>Micrococcales</taxon>
        <taxon>Micrococcaceae</taxon>
        <taxon>Paeniglutamicibacter</taxon>
    </lineage>
</organism>
<gene>
    <name evidence="1" type="ORF">J2S64_003646</name>
</gene>
<accession>A0ABU2BMU9</accession>
<comment type="caution">
    <text evidence="1">The sequence shown here is derived from an EMBL/GenBank/DDBJ whole genome shotgun (WGS) entry which is preliminary data.</text>
</comment>
<sequence>MTNIYEGFIVQETTPQAFALVESWNSRVADLKNLPEVDLAEAVNELKDHHLEMIRALGRIEQAVNTNAGKVITA</sequence>
<dbReference type="Proteomes" id="UP001183817">
    <property type="component" value="Unassembled WGS sequence"/>
</dbReference>